<evidence type="ECO:0000256" key="1">
    <source>
        <dbReference type="ARBA" id="ARBA00004167"/>
    </source>
</evidence>
<comment type="subcellular location">
    <subcellularLocation>
        <location evidence="1">Membrane</location>
        <topology evidence="1">Single-pass membrane protein</topology>
    </subcellularLocation>
</comment>
<feature type="region of interest" description="Disordered" evidence="5">
    <location>
        <begin position="318"/>
        <end position="427"/>
    </location>
</feature>
<dbReference type="GO" id="GO:0016020">
    <property type="term" value="C:membrane"/>
    <property type="evidence" value="ECO:0007669"/>
    <property type="project" value="UniProtKB-SubCell"/>
</dbReference>
<gene>
    <name evidence="7" type="ORF">VFPPC_06142</name>
</gene>
<feature type="compositionally biased region" description="Low complexity" evidence="5">
    <location>
        <begin position="255"/>
        <end position="283"/>
    </location>
</feature>
<sequence>MAASRTDNQTICDYYAEQRYGENNVTTQLWLMQGIVSYAYAGGAAVQKPVANSTGVFNKGNFGGDEVFLRSWFDGSRATTNLNGLAVKVDWLDGGGLDPLLGYLNGSTSTPKIREGSNQDILFSHWYVTFGNIYKCSLVKEFVAKAYAPYTPAYVHKYMDLNQTQVGYFIDQFIVASKYYGFSDSDAQQLSAFMNTKYNNKCSPPDATGQLNSVCLAEGCPQAFPERDCAAYNSIGPYGYKANTPATGTATGVNPTAKATSSETTSPSATNTSAPPASGGSSSSLSAGAIAGIAIGGAAVLLLAVGMWLYFRRQQKANKPAEKPATMPNEMGEGAGAFSPQSPYGHPHDSYYSRSNPHDSYVVSTIGSPNSPPPAWDQAKTPQPQELGAESPAATPGLGSPGWGQMHQIAEMESPDPPPGWSQRTQP</sequence>
<proteinExistence type="predicted"/>
<dbReference type="OrthoDB" id="2110578at2759"/>
<evidence type="ECO:0000256" key="3">
    <source>
        <dbReference type="ARBA" id="ARBA00022989"/>
    </source>
</evidence>
<keyword evidence="4 6" id="KW-0472">Membrane</keyword>
<dbReference type="PANTHER" id="PTHR15549:SF26">
    <property type="entry name" value="AXIAL BUDDING PATTERN PROTEIN 2-RELATED"/>
    <property type="match status" value="1"/>
</dbReference>
<protein>
    <submittedName>
        <fullName evidence="7">Uncharacterized protein</fullName>
    </submittedName>
</protein>
<dbReference type="InterPro" id="IPR051694">
    <property type="entry name" value="Immunoregulatory_rcpt-like"/>
</dbReference>
<organism evidence="7 8">
    <name type="scientific">Pochonia chlamydosporia 170</name>
    <dbReference type="NCBI Taxonomy" id="1380566"/>
    <lineage>
        <taxon>Eukaryota</taxon>
        <taxon>Fungi</taxon>
        <taxon>Dikarya</taxon>
        <taxon>Ascomycota</taxon>
        <taxon>Pezizomycotina</taxon>
        <taxon>Sordariomycetes</taxon>
        <taxon>Hypocreomycetidae</taxon>
        <taxon>Hypocreales</taxon>
        <taxon>Clavicipitaceae</taxon>
        <taxon>Pochonia</taxon>
    </lineage>
</organism>
<evidence type="ECO:0000256" key="2">
    <source>
        <dbReference type="ARBA" id="ARBA00022692"/>
    </source>
</evidence>
<evidence type="ECO:0000256" key="5">
    <source>
        <dbReference type="SAM" id="MobiDB-lite"/>
    </source>
</evidence>
<dbReference type="AlphaFoldDB" id="A0A179FIW6"/>
<keyword evidence="3 6" id="KW-1133">Transmembrane helix</keyword>
<feature type="transmembrane region" description="Helical" evidence="6">
    <location>
        <begin position="285"/>
        <end position="311"/>
    </location>
</feature>
<dbReference type="KEGG" id="pchm:VFPPC_06142"/>
<keyword evidence="8" id="KW-1185">Reference proteome</keyword>
<dbReference type="EMBL" id="LSBJ02000005">
    <property type="protein sequence ID" value="OAQ64963.1"/>
    <property type="molecule type" value="Genomic_DNA"/>
</dbReference>
<comment type="caution">
    <text evidence="7">The sequence shown here is derived from an EMBL/GenBank/DDBJ whole genome shotgun (WGS) entry which is preliminary data.</text>
</comment>
<name>A0A179FIW6_METCM</name>
<dbReference type="GeneID" id="28849225"/>
<evidence type="ECO:0000313" key="7">
    <source>
        <dbReference type="EMBL" id="OAQ64963.1"/>
    </source>
</evidence>
<accession>A0A179FIW6</accession>
<feature type="region of interest" description="Disordered" evidence="5">
    <location>
        <begin position="251"/>
        <end position="283"/>
    </location>
</feature>
<dbReference type="GO" id="GO:0071944">
    <property type="term" value="C:cell periphery"/>
    <property type="evidence" value="ECO:0007669"/>
    <property type="project" value="UniProtKB-ARBA"/>
</dbReference>
<dbReference type="Proteomes" id="UP000078397">
    <property type="component" value="Unassembled WGS sequence"/>
</dbReference>
<dbReference type="STRING" id="1380566.A0A179FIW6"/>
<reference evidence="7 8" key="1">
    <citation type="journal article" date="2016" name="PLoS Pathog.">
        <title>Biosynthesis of antibiotic leucinostatins in bio-control fungus Purpureocillium lilacinum and their inhibition on phytophthora revealed by genome mining.</title>
        <authorList>
            <person name="Wang G."/>
            <person name="Liu Z."/>
            <person name="Lin R."/>
            <person name="Li E."/>
            <person name="Mao Z."/>
            <person name="Ling J."/>
            <person name="Yang Y."/>
            <person name="Yin W.B."/>
            <person name="Xie B."/>
        </authorList>
    </citation>
    <scope>NUCLEOTIDE SEQUENCE [LARGE SCALE GENOMIC DNA]</scope>
    <source>
        <strain evidence="7">170</strain>
    </source>
</reference>
<evidence type="ECO:0000256" key="4">
    <source>
        <dbReference type="ARBA" id="ARBA00023136"/>
    </source>
</evidence>
<evidence type="ECO:0000313" key="8">
    <source>
        <dbReference type="Proteomes" id="UP000078397"/>
    </source>
</evidence>
<keyword evidence="2 6" id="KW-0812">Transmembrane</keyword>
<evidence type="ECO:0000256" key="6">
    <source>
        <dbReference type="SAM" id="Phobius"/>
    </source>
</evidence>
<dbReference type="PANTHER" id="PTHR15549">
    <property type="entry name" value="PAIRED IMMUNOGLOBULIN-LIKE TYPE 2 RECEPTOR"/>
    <property type="match status" value="1"/>
</dbReference>
<dbReference type="RefSeq" id="XP_018142277.1">
    <property type="nucleotide sequence ID" value="XM_018285231.1"/>
</dbReference>